<accession>A0A1B8HL45</accession>
<dbReference type="EMBL" id="LZEY01000017">
    <property type="protein sequence ID" value="OBU09898.1"/>
    <property type="molecule type" value="Genomic_DNA"/>
</dbReference>
<name>A0A1B8HL45_9GAMM</name>
<keyword evidence="2" id="KW-1185">Reference proteome</keyword>
<protein>
    <recommendedName>
        <fullName evidence="3">DUF3168 domain-containing protein</fullName>
    </recommendedName>
</protein>
<dbReference type="RefSeq" id="WP_067401929.1">
    <property type="nucleotide sequence ID" value="NZ_LZEY01000017.1"/>
</dbReference>
<sequence length="122" mass="13697">MIHEAFERYLNRAGLLDDFTIQYLTWNEEPDSRIQQYAVIQPDGGGGRFADLGADDNVMLILVSAQKDPEPVLTRAKDILSFVAEFPDDCELNSVYNLGGLTKPIPTEEGRFIIQLAFRCTS</sequence>
<dbReference type="Pfam" id="PF23842">
    <property type="entry name" value="Phage_tail_terminator_3"/>
    <property type="match status" value="1"/>
</dbReference>
<reference evidence="2" key="1">
    <citation type="submission" date="2016-06" db="EMBL/GenBank/DDBJ databases">
        <authorList>
            <person name="Butler K."/>
        </authorList>
    </citation>
    <scope>NUCLEOTIDE SEQUENCE [LARGE SCALE GENOMIC DNA]</scope>
    <source>
        <strain evidence="2">GCSL-Mp20</strain>
    </source>
</reference>
<evidence type="ECO:0000313" key="1">
    <source>
        <dbReference type="EMBL" id="OBU09898.1"/>
    </source>
</evidence>
<dbReference type="Proteomes" id="UP000092377">
    <property type="component" value="Unassembled WGS sequence"/>
</dbReference>
<proteinExistence type="predicted"/>
<comment type="caution">
    <text evidence="1">The sequence shown here is derived from an EMBL/GenBank/DDBJ whole genome shotgun (WGS) entry which is preliminary data.</text>
</comment>
<dbReference type="AlphaFoldDB" id="A0A1B8HL45"/>
<evidence type="ECO:0000313" key="2">
    <source>
        <dbReference type="Proteomes" id="UP000092377"/>
    </source>
</evidence>
<dbReference type="OrthoDB" id="6580129at2"/>
<organism evidence="1 2">
    <name type="scientific">Morganella psychrotolerans</name>
    <dbReference type="NCBI Taxonomy" id="368603"/>
    <lineage>
        <taxon>Bacteria</taxon>
        <taxon>Pseudomonadati</taxon>
        <taxon>Pseudomonadota</taxon>
        <taxon>Gammaproteobacteria</taxon>
        <taxon>Enterobacterales</taxon>
        <taxon>Morganellaceae</taxon>
        <taxon>Morganella</taxon>
    </lineage>
</organism>
<gene>
    <name evidence="1" type="ORF">AYY18_18995</name>
</gene>
<evidence type="ECO:0008006" key="3">
    <source>
        <dbReference type="Google" id="ProtNLM"/>
    </source>
</evidence>
<dbReference type="InterPro" id="IPR056950">
    <property type="entry name" value="Phage_tail_terminator_3"/>
</dbReference>